<dbReference type="Gene3D" id="3.40.50.300">
    <property type="entry name" value="P-loop containing nucleotide triphosphate hydrolases"/>
    <property type="match status" value="1"/>
</dbReference>
<dbReference type="GO" id="GO:0005829">
    <property type="term" value="C:cytosol"/>
    <property type="evidence" value="ECO:0007669"/>
    <property type="project" value="TreeGrafter"/>
</dbReference>
<dbReference type="InterPro" id="IPR004472">
    <property type="entry name" value="DTB_synth_BioD"/>
</dbReference>
<keyword evidence="1" id="KW-0808">Transferase</keyword>
<reference evidence="1" key="1">
    <citation type="submission" date="2020-06" db="EMBL/GenBank/DDBJ databases">
        <authorList>
            <person name="Li T."/>
            <person name="Hu X."/>
            <person name="Zhang T."/>
            <person name="Song X."/>
            <person name="Zhang H."/>
            <person name="Dai N."/>
            <person name="Sheng W."/>
            <person name="Hou X."/>
            <person name="Wei L."/>
        </authorList>
    </citation>
    <scope>NUCLEOTIDE SEQUENCE</scope>
    <source>
        <strain evidence="1">KEN1</strain>
        <tissue evidence="1">Leaf</tissue>
    </source>
</reference>
<dbReference type="CDD" id="cd03109">
    <property type="entry name" value="DTBS"/>
    <property type="match status" value="1"/>
</dbReference>
<gene>
    <name evidence="1" type="ORF">Slati_1326200</name>
</gene>
<dbReference type="GO" id="GO:0004141">
    <property type="term" value="F:dethiobiotin synthase activity"/>
    <property type="evidence" value="ECO:0007669"/>
    <property type="project" value="InterPro"/>
</dbReference>
<organism evidence="1">
    <name type="scientific">Sesamum latifolium</name>
    <dbReference type="NCBI Taxonomy" id="2727402"/>
    <lineage>
        <taxon>Eukaryota</taxon>
        <taxon>Viridiplantae</taxon>
        <taxon>Streptophyta</taxon>
        <taxon>Embryophyta</taxon>
        <taxon>Tracheophyta</taxon>
        <taxon>Spermatophyta</taxon>
        <taxon>Magnoliopsida</taxon>
        <taxon>eudicotyledons</taxon>
        <taxon>Gunneridae</taxon>
        <taxon>Pentapetalae</taxon>
        <taxon>asterids</taxon>
        <taxon>lamiids</taxon>
        <taxon>Lamiales</taxon>
        <taxon>Pedaliaceae</taxon>
        <taxon>Sesamum</taxon>
    </lineage>
</organism>
<dbReference type="PANTHER" id="PTHR43210">
    <property type="entry name" value="DETHIOBIOTIN SYNTHETASE"/>
    <property type="match status" value="1"/>
</dbReference>
<evidence type="ECO:0000313" key="1">
    <source>
        <dbReference type="EMBL" id="KAL0453481.1"/>
    </source>
</evidence>
<dbReference type="GO" id="GO:0009102">
    <property type="term" value="P:biotin biosynthetic process"/>
    <property type="evidence" value="ECO:0007669"/>
    <property type="project" value="InterPro"/>
</dbReference>
<comment type="caution">
    <text evidence="1">The sequence shown here is derived from an EMBL/GenBank/DDBJ whole genome shotgun (WGS) entry which is preliminary data.</text>
</comment>
<sequence>MYAWKEAVSPHLAAEREEAMVGDSEVLHMLKRCLGNGLIGASCNTEDLEVMCVIETAGGVASPGPSGSLQCDLYRFRLPAILGDGRLGGISGTISAYESLKLRGYDVAAVIFEDHGLVNEVPLLSYFRNRFSEKNAEITMPKMISSGGHSLSTIVPEEKVTVTLERTLLFTRVAIGYLNNLMLVQVGGRRALMLTCRGFGIALVSLTLGKDIYFIIRFSGITKVCLVGVKSGYMKKMK</sequence>
<accession>A0AAW2XKV4</accession>
<keyword evidence="1" id="KW-0032">Aminotransferase</keyword>
<proteinExistence type="predicted"/>
<reference evidence="1" key="2">
    <citation type="journal article" date="2024" name="Plant">
        <title>Genomic evolution and insights into agronomic trait innovations of Sesamum species.</title>
        <authorList>
            <person name="Miao H."/>
            <person name="Wang L."/>
            <person name="Qu L."/>
            <person name="Liu H."/>
            <person name="Sun Y."/>
            <person name="Le M."/>
            <person name="Wang Q."/>
            <person name="Wei S."/>
            <person name="Zheng Y."/>
            <person name="Lin W."/>
            <person name="Duan Y."/>
            <person name="Cao H."/>
            <person name="Xiong S."/>
            <person name="Wang X."/>
            <person name="Wei L."/>
            <person name="Li C."/>
            <person name="Ma Q."/>
            <person name="Ju M."/>
            <person name="Zhao R."/>
            <person name="Li G."/>
            <person name="Mu C."/>
            <person name="Tian Q."/>
            <person name="Mei H."/>
            <person name="Zhang T."/>
            <person name="Gao T."/>
            <person name="Zhang H."/>
        </authorList>
    </citation>
    <scope>NUCLEOTIDE SEQUENCE</scope>
    <source>
        <strain evidence="1">KEN1</strain>
    </source>
</reference>
<dbReference type="PANTHER" id="PTHR43210:SF5">
    <property type="entry name" value="DETHIOBIOTIN SYNTHETASE"/>
    <property type="match status" value="1"/>
</dbReference>
<dbReference type="EMBL" id="JACGWN010000004">
    <property type="protein sequence ID" value="KAL0453481.1"/>
    <property type="molecule type" value="Genomic_DNA"/>
</dbReference>
<name>A0AAW2XKV4_9LAMI</name>
<dbReference type="AlphaFoldDB" id="A0AAW2XKV4"/>
<protein>
    <submittedName>
        <fullName evidence="1">Bifunctional dethiobiotin synthetase/7,8-diamino-pelargonic acid aminotransferase, mitochondrial</fullName>
    </submittedName>
</protein>
<dbReference type="SUPFAM" id="SSF52540">
    <property type="entry name" value="P-loop containing nucleoside triphosphate hydrolases"/>
    <property type="match status" value="1"/>
</dbReference>
<dbReference type="GO" id="GO:0005524">
    <property type="term" value="F:ATP binding"/>
    <property type="evidence" value="ECO:0007669"/>
    <property type="project" value="InterPro"/>
</dbReference>
<dbReference type="GO" id="GO:0008483">
    <property type="term" value="F:transaminase activity"/>
    <property type="evidence" value="ECO:0007669"/>
    <property type="project" value="UniProtKB-KW"/>
</dbReference>
<dbReference type="GO" id="GO:0000287">
    <property type="term" value="F:magnesium ion binding"/>
    <property type="evidence" value="ECO:0007669"/>
    <property type="project" value="InterPro"/>
</dbReference>
<dbReference type="InterPro" id="IPR027417">
    <property type="entry name" value="P-loop_NTPase"/>
</dbReference>